<keyword evidence="2" id="KW-1185">Reference proteome</keyword>
<gene>
    <name evidence="1" type="ORF">MDPP_00195</name>
</gene>
<proteinExistence type="predicted"/>
<comment type="caution">
    <text evidence="1">The sequence shown here is derived from an EMBL/GenBank/DDBJ whole genome shotgun (WGS) entry which is preliminary data.</text>
</comment>
<dbReference type="AlphaFoldDB" id="A0A559KJK0"/>
<sequence>MREVINIKKSKKSTHLSRFCVQKRILDKKILFIKIFHDFNIKDLFFQYLFKYYNFKDNYQGIKINAHQNSKIF</sequence>
<organism evidence="1 2">
    <name type="scientific">Candidatus Phytoplasma pini</name>
    <dbReference type="NCBI Taxonomy" id="267362"/>
    <lineage>
        <taxon>Bacteria</taxon>
        <taxon>Bacillati</taxon>
        <taxon>Mycoplasmatota</taxon>
        <taxon>Mollicutes</taxon>
        <taxon>Acholeplasmatales</taxon>
        <taxon>Acholeplasmataceae</taxon>
        <taxon>Candidatus Phytoplasma</taxon>
    </lineage>
</organism>
<dbReference type="EMBL" id="VIAE01000003">
    <property type="protein sequence ID" value="TVY12315.1"/>
    <property type="molecule type" value="Genomic_DNA"/>
</dbReference>
<name>A0A559KJK0_9MOLU</name>
<protein>
    <submittedName>
        <fullName evidence="1">Uncharacterized protein</fullName>
    </submittedName>
</protein>
<accession>A0A559KJK0</accession>
<reference evidence="1 2" key="1">
    <citation type="submission" date="2019-06" db="EMBL/GenBank/DDBJ databases">
        <title>Draft Genome Sequence of Candidatus Phytoplasma pini-Related Strain MDPP: A Resource for Comparative Genomics of Gymnosperm-infecting Phytoplasmas.</title>
        <authorList>
            <person name="Cai W."/>
            <person name="Costanzo S."/>
            <person name="Shao J."/>
            <person name="Zhao Y."/>
            <person name="Davis R."/>
        </authorList>
    </citation>
    <scope>NUCLEOTIDE SEQUENCE [LARGE SCALE GENOMIC DNA]</scope>
    <source>
        <strain evidence="1 2">MDPP</strain>
    </source>
</reference>
<evidence type="ECO:0000313" key="2">
    <source>
        <dbReference type="Proteomes" id="UP000320078"/>
    </source>
</evidence>
<evidence type="ECO:0000313" key="1">
    <source>
        <dbReference type="EMBL" id="TVY12315.1"/>
    </source>
</evidence>
<dbReference type="Proteomes" id="UP000320078">
    <property type="component" value="Unassembled WGS sequence"/>
</dbReference>